<protein>
    <submittedName>
        <fullName evidence="2">Uncharacterized protein</fullName>
    </submittedName>
</protein>
<evidence type="ECO:0000313" key="2">
    <source>
        <dbReference type="EMBL" id="KAG0661896.1"/>
    </source>
</evidence>
<evidence type="ECO:0000256" key="1">
    <source>
        <dbReference type="SAM" id="MobiDB-lite"/>
    </source>
</evidence>
<feature type="compositionally biased region" description="Polar residues" evidence="1">
    <location>
        <begin position="1"/>
        <end position="14"/>
    </location>
</feature>
<dbReference type="AlphaFoldDB" id="A0A9P6W423"/>
<feature type="non-terminal residue" evidence="2">
    <location>
        <position position="56"/>
    </location>
</feature>
<gene>
    <name evidence="3" type="ORF">C6P46_003060</name>
    <name evidence="2" type="ORF">C6P46_003787</name>
</gene>
<feature type="compositionally biased region" description="Low complexity" evidence="1">
    <location>
        <begin position="23"/>
        <end position="35"/>
    </location>
</feature>
<accession>A0A9P6W423</accession>
<proteinExistence type="predicted"/>
<feature type="compositionally biased region" description="Basic residues" evidence="1">
    <location>
        <begin position="45"/>
        <end position="56"/>
    </location>
</feature>
<sequence length="56" mass="5714">MSDATSTVNPSGSAPTEGGRRVAAQAAAAQSEPAADISDSEPLKKKQKKNRSSLSK</sequence>
<dbReference type="EMBL" id="PUHQ01000031">
    <property type="protein sequence ID" value="KAG0661896.1"/>
    <property type="molecule type" value="Genomic_DNA"/>
</dbReference>
<name>A0A9P6W423_RHOMI</name>
<keyword evidence="4" id="KW-1185">Reference proteome</keyword>
<comment type="caution">
    <text evidence="2">The sequence shown here is derived from an EMBL/GenBank/DDBJ whole genome shotgun (WGS) entry which is preliminary data.</text>
</comment>
<reference evidence="2 4" key="1">
    <citation type="submission" date="2020-11" db="EMBL/GenBank/DDBJ databases">
        <title>Kefir isolates.</title>
        <authorList>
            <person name="Marcisauskas S."/>
            <person name="Kim Y."/>
            <person name="Blasche S."/>
        </authorList>
    </citation>
    <scope>NUCLEOTIDE SEQUENCE [LARGE SCALE GENOMIC DNA]</scope>
    <source>
        <strain evidence="2 4">KR</strain>
    </source>
</reference>
<evidence type="ECO:0000313" key="4">
    <source>
        <dbReference type="Proteomes" id="UP000777482"/>
    </source>
</evidence>
<evidence type="ECO:0000313" key="3">
    <source>
        <dbReference type="EMBL" id="KAG0662972.1"/>
    </source>
</evidence>
<dbReference type="Proteomes" id="UP000777482">
    <property type="component" value="Unassembled WGS sequence"/>
</dbReference>
<feature type="region of interest" description="Disordered" evidence="1">
    <location>
        <begin position="1"/>
        <end position="56"/>
    </location>
</feature>
<dbReference type="EMBL" id="PUHQ01000023">
    <property type="protein sequence ID" value="KAG0662972.1"/>
    <property type="molecule type" value="Genomic_DNA"/>
</dbReference>
<organism evidence="2 4">
    <name type="scientific">Rhodotorula mucilaginosa</name>
    <name type="common">Yeast</name>
    <name type="synonym">Rhodotorula rubra</name>
    <dbReference type="NCBI Taxonomy" id="5537"/>
    <lineage>
        <taxon>Eukaryota</taxon>
        <taxon>Fungi</taxon>
        <taxon>Dikarya</taxon>
        <taxon>Basidiomycota</taxon>
        <taxon>Pucciniomycotina</taxon>
        <taxon>Microbotryomycetes</taxon>
        <taxon>Sporidiobolales</taxon>
        <taxon>Sporidiobolaceae</taxon>
        <taxon>Rhodotorula</taxon>
    </lineage>
</organism>